<protein>
    <submittedName>
        <fullName evidence="1">Uncharacterized protein</fullName>
    </submittedName>
</protein>
<dbReference type="Proteomes" id="UP000829362">
    <property type="component" value="Segment"/>
</dbReference>
<keyword evidence="2" id="KW-1185">Reference proteome</keyword>
<name>A0AC61TSB6_9CAUD</name>
<sequence length="54" mass="5995">MARRKLLTCKPLDPKKVKLIGLVFVLSFLIFPGVRYQTGAALHLTADLIQNTAN</sequence>
<accession>A0AC61TSB6</accession>
<organism evidence="1 2">
    <name type="scientific">Synechococcus phage S-SZBM1</name>
    <dbReference type="NCBI Taxonomy" id="2926475"/>
    <lineage>
        <taxon>Viruses</taxon>
        <taxon>Duplodnaviria</taxon>
        <taxon>Heunggongvirae</taxon>
        <taxon>Uroviricota</taxon>
        <taxon>Caudoviricetes</taxon>
        <taxon>Pantevenvirales</taxon>
        <taxon>Kyanoviridae</taxon>
        <taxon>Shenzhenivirus</taxon>
        <taxon>Shenzhenivirus sszbm1</taxon>
    </lineage>
</organism>
<evidence type="ECO:0000313" key="2">
    <source>
        <dbReference type="Proteomes" id="UP000829362"/>
    </source>
</evidence>
<proteinExistence type="predicted"/>
<dbReference type="EMBL" id="OL473597">
    <property type="protein sequence ID" value="UNH61123.1"/>
    <property type="molecule type" value="Genomic_DNA"/>
</dbReference>
<gene>
    <name evidence="1" type="ORF">SSZBM1_6</name>
</gene>
<evidence type="ECO:0000313" key="1">
    <source>
        <dbReference type="EMBL" id="UNH61123.1"/>
    </source>
</evidence>
<reference evidence="1" key="1">
    <citation type="submission" date="2021-11" db="EMBL/GenBank/DDBJ databases">
        <authorList>
            <person name="Rong C."/>
            <person name="Yang Y."/>
            <person name="Li S."/>
            <person name="Zhou K."/>
            <person name="Xu Y."/>
            <person name="Zhang R."/>
            <person name="Zhang Y."/>
        </authorList>
    </citation>
    <scope>NUCLEOTIDE SEQUENCE</scope>
</reference>